<reference evidence="2" key="1">
    <citation type="journal article" date="2020" name="bioRxiv">
        <title>Comparative genomics of Chlamydomonas.</title>
        <authorList>
            <person name="Craig R.J."/>
            <person name="Hasan A.R."/>
            <person name="Ness R.W."/>
            <person name="Keightley P.D."/>
        </authorList>
    </citation>
    <scope>NUCLEOTIDE SEQUENCE</scope>
    <source>
        <strain evidence="2">CCAP 11/70</strain>
    </source>
</reference>
<name>A0A835Y6Z0_9CHLO</name>
<feature type="region of interest" description="Disordered" evidence="1">
    <location>
        <begin position="1"/>
        <end position="52"/>
    </location>
</feature>
<evidence type="ECO:0000256" key="1">
    <source>
        <dbReference type="SAM" id="MobiDB-lite"/>
    </source>
</evidence>
<feature type="compositionally biased region" description="Pro residues" evidence="1">
    <location>
        <begin position="113"/>
        <end position="123"/>
    </location>
</feature>
<protein>
    <submittedName>
        <fullName evidence="2">Uncharacterized protein</fullName>
    </submittedName>
</protein>
<keyword evidence="3" id="KW-1185">Reference proteome</keyword>
<gene>
    <name evidence="2" type="ORF">HYH03_004780</name>
</gene>
<dbReference type="AlphaFoldDB" id="A0A835Y6Z0"/>
<proteinExistence type="predicted"/>
<feature type="compositionally biased region" description="Polar residues" evidence="1">
    <location>
        <begin position="172"/>
        <end position="181"/>
    </location>
</feature>
<feature type="compositionally biased region" description="Low complexity" evidence="1">
    <location>
        <begin position="18"/>
        <end position="39"/>
    </location>
</feature>
<feature type="region of interest" description="Disordered" evidence="1">
    <location>
        <begin position="155"/>
        <end position="194"/>
    </location>
</feature>
<feature type="region of interest" description="Disordered" evidence="1">
    <location>
        <begin position="365"/>
        <end position="387"/>
    </location>
</feature>
<comment type="caution">
    <text evidence="2">The sequence shown here is derived from an EMBL/GenBank/DDBJ whole genome shotgun (WGS) entry which is preliminary data.</text>
</comment>
<dbReference type="EMBL" id="JAEHOE010000015">
    <property type="protein sequence ID" value="KAG2497191.1"/>
    <property type="molecule type" value="Genomic_DNA"/>
</dbReference>
<evidence type="ECO:0000313" key="2">
    <source>
        <dbReference type="EMBL" id="KAG2497191.1"/>
    </source>
</evidence>
<dbReference type="Proteomes" id="UP000612055">
    <property type="component" value="Unassembled WGS sequence"/>
</dbReference>
<feature type="region of interest" description="Disordered" evidence="1">
    <location>
        <begin position="86"/>
        <end position="127"/>
    </location>
</feature>
<accession>A0A835Y6Z0</accession>
<sequence>MVAGSRSPCGHGLETCLPTAPGTPADPAPARSSAWAPASCGTPTWSGGPALAQAPFYPRAHRAQNPDATCSEDAVPLSPAERIEVEHAQTASQDQQELRGATPTNADAVEPSPSSPEPLPSPPAASRLHRDRQALLGWCVWEDAYGNEYVSDGAGGVRPRASPDEPLPGEATSASGGSVQPSAAGEDETEPDTESACLRRMMPELRNEGPFDWSLSLVGDGDARLGLEPAEAGAGVAVMWAGRSNTAARALAGGGPRAVECELLQAASEEECVLDAVPITADTLLEDACLRFERDMESLCQAAWTPRLVEPILPEGTSASSLGSRLPGTLAGSPSGPALIALPEGAEVTLVPALSAPCIPHLRTGRAKRSSSAAPSPRKPSRFARESSGAFKTASSMLAPPLPDLDGLPLAPLPLPSIGLGTLGALSLEPLGLASAGFEPLASLSLPAGGFEPLPLHPLSLPVHSGMVDRTPIPHSANTLLPAAMPLSGALTLPNHGHMSMPMPLSLPAAEGCVDWQMLPDCGACSGPDAVATEAWEERSPKRPRLSDLCGLDLDLGLRPTSFFTALMA</sequence>
<evidence type="ECO:0000313" key="3">
    <source>
        <dbReference type="Proteomes" id="UP000612055"/>
    </source>
</evidence>
<organism evidence="2 3">
    <name type="scientific">Edaphochlamys debaryana</name>
    <dbReference type="NCBI Taxonomy" id="47281"/>
    <lineage>
        <taxon>Eukaryota</taxon>
        <taxon>Viridiplantae</taxon>
        <taxon>Chlorophyta</taxon>
        <taxon>core chlorophytes</taxon>
        <taxon>Chlorophyceae</taxon>
        <taxon>CS clade</taxon>
        <taxon>Chlamydomonadales</taxon>
        <taxon>Chlamydomonadales incertae sedis</taxon>
        <taxon>Edaphochlamys</taxon>
    </lineage>
</organism>